<protein>
    <submittedName>
        <fullName evidence="6">Amino acid permease</fullName>
    </submittedName>
</protein>
<keyword evidence="7" id="KW-1185">Reference proteome</keyword>
<dbReference type="Proteomes" id="UP000442694">
    <property type="component" value="Unassembled WGS sequence"/>
</dbReference>
<name>A0A833N563_9BACT</name>
<keyword evidence="3 5" id="KW-1133">Transmembrane helix</keyword>
<evidence type="ECO:0000256" key="5">
    <source>
        <dbReference type="SAM" id="Phobius"/>
    </source>
</evidence>
<evidence type="ECO:0000256" key="1">
    <source>
        <dbReference type="ARBA" id="ARBA00004141"/>
    </source>
</evidence>
<evidence type="ECO:0000256" key="2">
    <source>
        <dbReference type="ARBA" id="ARBA00022692"/>
    </source>
</evidence>
<comment type="subcellular location">
    <subcellularLocation>
        <location evidence="1">Membrane</location>
        <topology evidence="1">Multi-pass membrane protein</topology>
    </subcellularLocation>
</comment>
<feature type="transmembrane region" description="Helical" evidence="5">
    <location>
        <begin position="292"/>
        <end position="316"/>
    </location>
</feature>
<feature type="transmembrane region" description="Helical" evidence="5">
    <location>
        <begin position="429"/>
        <end position="449"/>
    </location>
</feature>
<feature type="transmembrane region" description="Helical" evidence="5">
    <location>
        <begin position="469"/>
        <end position="488"/>
    </location>
</feature>
<dbReference type="Pfam" id="PF13520">
    <property type="entry name" value="AA_permease_2"/>
    <property type="match status" value="1"/>
</dbReference>
<dbReference type="PANTHER" id="PTHR47547">
    <property type="match status" value="1"/>
</dbReference>
<dbReference type="GO" id="GO:0016020">
    <property type="term" value="C:membrane"/>
    <property type="evidence" value="ECO:0007669"/>
    <property type="project" value="UniProtKB-SubCell"/>
</dbReference>
<gene>
    <name evidence="6" type="ORF">GCL57_06080</name>
</gene>
<feature type="transmembrane region" description="Helical" evidence="5">
    <location>
        <begin position="197"/>
        <end position="217"/>
    </location>
</feature>
<feature type="transmembrane region" description="Helical" evidence="5">
    <location>
        <begin position="123"/>
        <end position="145"/>
    </location>
</feature>
<feature type="transmembrane region" description="Helical" evidence="5">
    <location>
        <begin position="7"/>
        <end position="28"/>
    </location>
</feature>
<feature type="transmembrane region" description="Helical" evidence="5">
    <location>
        <begin position="152"/>
        <end position="177"/>
    </location>
</feature>
<feature type="transmembrane region" description="Helical" evidence="5">
    <location>
        <begin position="82"/>
        <end position="103"/>
    </location>
</feature>
<dbReference type="AlphaFoldDB" id="A0A833N563"/>
<proteinExistence type="predicted"/>
<organism evidence="6 7">
    <name type="scientific">Fluviispira multicolorata</name>
    <dbReference type="NCBI Taxonomy" id="2654512"/>
    <lineage>
        <taxon>Bacteria</taxon>
        <taxon>Pseudomonadati</taxon>
        <taxon>Bdellovibrionota</taxon>
        <taxon>Oligoflexia</taxon>
        <taxon>Silvanigrellales</taxon>
        <taxon>Silvanigrellaceae</taxon>
        <taxon>Fluviispira</taxon>
    </lineage>
</organism>
<feature type="transmembrane region" description="Helical" evidence="5">
    <location>
        <begin position="494"/>
        <end position="513"/>
    </location>
</feature>
<feature type="transmembrane region" description="Helical" evidence="5">
    <location>
        <begin position="403"/>
        <end position="423"/>
    </location>
</feature>
<feature type="transmembrane region" description="Helical" evidence="5">
    <location>
        <begin position="40"/>
        <end position="61"/>
    </location>
</feature>
<dbReference type="Gene3D" id="1.20.1740.10">
    <property type="entry name" value="Amino acid/polyamine transporter I"/>
    <property type="match status" value="1"/>
</dbReference>
<feature type="transmembrane region" description="Helical" evidence="5">
    <location>
        <begin position="368"/>
        <end position="391"/>
    </location>
</feature>
<evidence type="ECO:0000256" key="4">
    <source>
        <dbReference type="ARBA" id="ARBA00023136"/>
    </source>
</evidence>
<keyword evidence="4 5" id="KW-0472">Membrane</keyword>
<reference evidence="6 7" key="1">
    <citation type="submission" date="2019-10" db="EMBL/GenBank/DDBJ databases">
        <title>New genus of Silvanigrellaceae.</title>
        <authorList>
            <person name="Pitt A."/>
            <person name="Hahn M.W."/>
        </authorList>
    </citation>
    <scope>NUCLEOTIDE SEQUENCE [LARGE SCALE GENOMIC DNA]</scope>
    <source>
        <strain evidence="6 7">33A1-SZDP</strain>
    </source>
</reference>
<feature type="transmembrane region" description="Helical" evidence="5">
    <location>
        <begin position="343"/>
        <end position="362"/>
    </location>
</feature>
<dbReference type="InterPro" id="IPR052962">
    <property type="entry name" value="AA_Transporter_AGT"/>
</dbReference>
<evidence type="ECO:0000256" key="3">
    <source>
        <dbReference type="ARBA" id="ARBA00022989"/>
    </source>
</evidence>
<dbReference type="InterPro" id="IPR002293">
    <property type="entry name" value="AA/rel_permease1"/>
</dbReference>
<dbReference type="GO" id="GO:0022857">
    <property type="term" value="F:transmembrane transporter activity"/>
    <property type="evidence" value="ECO:0007669"/>
    <property type="project" value="InterPro"/>
</dbReference>
<comment type="caution">
    <text evidence="6">The sequence shown here is derived from an EMBL/GenBank/DDBJ whole genome shotgun (WGS) entry which is preliminary data.</text>
</comment>
<sequence>MKLKRSIGWFGIMCASLGGIVGSGWLFGSLFAAQMAGPGAIIAWLIGGFGIMFLALTFAELSAMFPISGGVAAFPIFTHGKLVGFILTWLTWITYVVSISQEVQSTVLYMGNRFPSLVQKVDGVTVFTSFGFAICFGTMLILILLNSFGAKFLANANSIISVWKLIVPFAVVIMFLITSHNSENMGLSATSTQEFAPYGVTGILSAVALAGVVYSYCGFQHAALLAGESKKPQRDIPLALVGSILICMVLYCGLQYSFITALPESAIANGWNNLSFVGDAGPLAGLAATLGIYWLVSVLYVDAIISPLGTGVLYVASSARIVQTMSQSGNSPKFFGKIARSGIPMRAIFLNLVVSMLAFLPFSGWKSIVSFLSSALVFSFAVGPICLVALRKQQPERFRPFKLPYYQFMSFLAFYVCNLMIYWSGWNVVWKLAVTVTAGLAVFVVTNFLNRNRLDVEHIATKLDYKCSLWLFPYMGIFCILSYYGSFIGGTQDIPLGIDFILVGIFSLIIFYLSQKMCLPKAESDKNTASLLEKKKSA</sequence>
<evidence type="ECO:0000313" key="6">
    <source>
        <dbReference type="EMBL" id="KAB8032213.1"/>
    </source>
</evidence>
<feature type="transmembrane region" description="Helical" evidence="5">
    <location>
        <begin position="238"/>
        <end position="259"/>
    </location>
</feature>
<accession>A0A833N563</accession>
<evidence type="ECO:0000313" key="7">
    <source>
        <dbReference type="Proteomes" id="UP000442694"/>
    </source>
</evidence>
<keyword evidence="2 5" id="KW-0812">Transmembrane</keyword>
<dbReference type="PIRSF" id="PIRSF006060">
    <property type="entry name" value="AA_transporter"/>
    <property type="match status" value="1"/>
</dbReference>
<dbReference type="RefSeq" id="WP_152212452.1">
    <property type="nucleotide sequence ID" value="NZ_WFLN01000005.1"/>
</dbReference>
<dbReference type="EMBL" id="WFLN01000005">
    <property type="protein sequence ID" value="KAB8032213.1"/>
    <property type="molecule type" value="Genomic_DNA"/>
</dbReference>
<dbReference type="PANTHER" id="PTHR47547:SF1">
    <property type="entry name" value="ASPARTATE-PROTON SYMPORTER"/>
    <property type="match status" value="1"/>
</dbReference>